<dbReference type="WBParaSite" id="L893_g3609.t1">
    <property type="protein sequence ID" value="L893_g3609.t1"/>
    <property type="gene ID" value="L893_g3609"/>
</dbReference>
<evidence type="ECO:0000313" key="3">
    <source>
        <dbReference type="WBParaSite" id="L893_g3609.t1"/>
    </source>
</evidence>
<dbReference type="Proteomes" id="UP000095287">
    <property type="component" value="Unplaced"/>
</dbReference>
<name>A0A1I8AAJ2_9BILA</name>
<dbReference type="AlphaFoldDB" id="A0A1I8AAJ2"/>
<evidence type="ECO:0000256" key="1">
    <source>
        <dbReference type="SAM" id="MobiDB-lite"/>
    </source>
</evidence>
<proteinExistence type="predicted"/>
<accession>A0A1I8AAJ2</accession>
<protein>
    <submittedName>
        <fullName evidence="3">Transposase</fullName>
    </submittedName>
</protein>
<feature type="region of interest" description="Disordered" evidence="1">
    <location>
        <begin position="1"/>
        <end position="37"/>
    </location>
</feature>
<feature type="compositionally biased region" description="Basic residues" evidence="1">
    <location>
        <begin position="1"/>
        <end position="11"/>
    </location>
</feature>
<reference evidence="3" key="1">
    <citation type="submission" date="2016-11" db="UniProtKB">
        <authorList>
            <consortium name="WormBaseParasite"/>
        </authorList>
    </citation>
    <scope>IDENTIFICATION</scope>
</reference>
<evidence type="ECO:0000313" key="2">
    <source>
        <dbReference type="Proteomes" id="UP000095287"/>
    </source>
</evidence>
<organism evidence="2 3">
    <name type="scientific">Steinernema glaseri</name>
    <dbReference type="NCBI Taxonomy" id="37863"/>
    <lineage>
        <taxon>Eukaryota</taxon>
        <taxon>Metazoa</taxon>
        <taxon>Ecdysozoa</taxon>
        <taxon>Nematoda</taxon>
        <taxon>Chromadorea</taxon>
        <taxon>Rhabditida</taxon>
        <taxon>Tylenchina</taxon>
        <taxon>Panagrolaimomorpha</taxon>
        <taxon>Strongyloidoidea</taxon>
        <taxon>Steinernematidae</taxon>
        <taxon>Steinernema</taxon>
    </lineage>
</organism>
<sequence length="78" mass="8782">MTSHGGKHKKRTLSEVLVGRNEHNNRSQTRYTLGPNGLRTKTQQLEVMDEQVQALLTEALFSTGSRGADGYKSPKRRQ</sequence>
<keyword evidence="2" id="KW-1185">Reference proteome</keyword>